<sequence length="131" mass="14339">MYHARPLLVILRAVRPTSRCHECAYRRISSKGRHVGVHACVGSGSQNSFAFAVLKLLRQLSVGDGEVAGKDVEFLEMAVLADMRGESKVVHRCIADVQDNSQIATGHKELERLIGVIARAPRVRQTRGPPG</sequence>
<name>A0AAD7MA70_MYCRO</name>
<dbReference type="EMBL" id="JARKIE010000005">
    <property type="protein sequence ID" value="KAJ7707790.1"/>
    <property type="molecule type" value="Genomic_DNA"/>
</dbReference>
<accession>A0AAD7MA70</accession>
<comment type="caution">
    <text evidence="1">The sequence shown here is derived from an EMBL/GenBank/DDBJ whole genome shotgun (WGS) entry which is preliminary data.</text>
</comment>
<dbReference type="Proteomes" id="UP001221757">
    <property type="component" value="Unassembled WGS sequence"/>
</dbReference>
<dbReference type="AlphaFoldDB" id="A0AAD7MA70"/>
<keyword evidence="2" id="KW-1185">Reference proteome</keyword>
<organism evidence="1 2">
    <name type="scientific">Mycena rosella</name>
    <name type="common">Pink bonnet</name>
    <name type="synonym">Agaricus rosellus</name>
    <dbReference type="NCBI Taxonomy" id="1033263"/>
    <lineage>
        <taxon>Eukaryota</taxon>
        <taxon>Fungi</taxon>
        <taxon>Dikarya</taxon>
        <taxon>Basidiomycota</taxon>
        <taxon>Agaricomycotina</taxon>
        <taxon>Agaricomycetes</taxon>
        <taxon>Agaricomycetidae</taxon>
        <taxon>Agaricales</taxon>
        <taxon>Marasmiineae</taxon>
        <taxon>Mycenaceae</taxon>
        <taxon>Mycena</taxon>
    </lineage>
</organism>
<evidence type="ECO:0000313" key="1">
    <source>
        <dbReference type="EMBL" id="KAJ7707790.1"/>
    </source>
</evidence>
<reference evidence="1" key="1">
    <citation type="submission" date="2023-03" db="EMBL/GenBank/DDBJ databases">
        <title>Massive genome expansion in bonnet fungi (Mycena s.s.) driven by repeated elements and novel gene families across ecological guilds.</title>
        <authorList>
            <consortium name="Lawrence Berkeley National Laboratory"/>
            <person name="Harder C.B."/>
            <person name="Miyauchi S."/>
            <person name="Viragh M."/>
            <person name="Kuo A."/>
            <person name="Thoen E."/>
            <person name="Andreopoulos B."/>
            <person name="Lu D."/>
            <person name="Skrede I."/>
            <person name="Drula E."/>
            <person name="Henrissat B."/>
            <person name="Morin E."/>
            <person name="Kohler A."/>
            <person name="Barry K."/>
            <person name="LaButti K."/>
            <person name="Morin E."/>
            <person name="Salamov A."/>
            <person name="Lipzen A."/>
            <person name="Mereny Z."/>
            <person name="Hegedus B."/>
            <person name="Baldrian P."/>
            <person name="Stursova M."/>
            <person name="Weitz H."/>
            <person name="Taylor A."/>
            <person name="Grigoriev I.V."/>
            <person name="Nagy L.G."/>
            <person name="Martin F."/>
            <person name="Kauserud H."/>
        </authorList>
    </citation>
    <scope>NUCLEOTIDE SEQUENCE</scope>
    <source>
        <strain evidence="1">CBHHK067</strain>
    </source>
</reference>
<evidence type="ECO:0000313" key="2">
    <source>
        <dbReference type="Proteomes" id="UP001221757"/>
    </source>
</evidence>
<gene>
    <name evidence="1" type="ORF">B0H17DRAFT_1174719</name>
</gene>
<protein>
    <submittedName>
        <fullName evidence="1">Uncharacterized protein</fullName>
    </submittedName>
</protein>
<proteinExistence type="predicted"/>